<feature type="transmembrane region" description="Helical" evidence="8">
    <location>
        <begin position="379"/>
        <end position="402"/>
    </location>
</feature>
<accession>A0ABN2CAU1</accession>
<feature type="transmembrane region" description="Helical" evidence="8">
    <location>
        <begin position="67"/>
        <end position="87"/>
    </location>
</feature>
<dbReference type="EMBL" id="BAAANC010000004">
    <property type="protein sequence ID" value="GAA1555484.1"/>
    <property type="molecule type" value="Genomic_DNA"/>
</dbReference>
<feature type="transmembrane region" description="Helical" evidence="8">
    <location>
        <begin position="350"/>
        <end position="367"/>
    </location>
</feature>
<feature type="compositionally biased region" description="Basic and acidic residues" evidence="7">
    <location>
        <begin position="1"/>
        <end position="15"/>
    </location>
</feature>
<evidence type="ECO:0000256" key="4">
    <source>
        <dbReference type="ARBA" id="ARBA00022692"/>
    </source>
</evidence>
<dbReference type="InterPro" id="IPR011701">
    <property type="entry name" value="MFS"/>
</dbReference>
<dbReference type="SUPFAM" id="SSF103473">
    <property type="entry name" value="MFS general substrate transporter"/>
    <property type="match status" value="1"/>
</dbReference>
<feature type="transmembrane region" description="Helical" evidence="8">
    <location>
        <begin position="128"/>
        <end position="149"/>
    </location>
</feature>
<gene>
    <name evidence="10" type="ORF">GCM10009741_69920</name>
</gene>
<protein>
    <submittedName>
        <fullName evidence="10">MFS transporter</fullName>
    </submittedName>
</protein>
<keyword evidence="3" id="KW-1003">Cell membrane</keyword>
<evidence type="ECO:0000256" key="5">
    <source>
        <dbReference type="ARBA" id="ARBA00022989"/>
    </source>
</evidence>
<dbReference type="Gene3D" id="1.20.1250.20">
    <property type="entry name" value="MFS general substrate transporter like domains"/>
    <property type="match status" value="1"/>
</dbReference>
<evidence type="ECO:0000256" key="2">
    <source>
        <dbReference type="ARBA" id="ARBA00022448"/>
    </source>
</evidence>
<dbReference type="Gene3D" id="1.20.1720.10">
    <property type="entry name" value="Multidrug resistance protein D"/>
    <property type="match status" value="1"/>
</dbReference>
<evidence type="ECO:0000313" key="10">
    <source>
        <dbReference type="EMBL" id="GAA1555484.1"/>
    </source>
</evidence>
<evidence type="ECO:0000256" key="3">
    <source>
        <dbReference type="ARBA" id="ARBA00022475"/>
    </source>
</evidence>
<dbReference type="InterPro" id="IPR004638">
    <property type="entry name" value="EmrB-like"/>
</dbReference>
<evidence type="ECO:0000256" key="6">
    <source>
        <dbReference type="ARBA" id="ARBA00023136"/>
    </source>
</evidence>
<feature type="transmembrane region" description="Helical" evidence="8">
    <location>
        <begin position="219"/>
        <end position="236"/>
    </location>
</feature>
<feature type="transmembrane region" description="Helical" evidence="8">
    <location>
        <begin position="161"/>
        <end position="181"/>
    </location>
</feature>
<dbReference type="InterPro" id="IPR020846">
    <property type="entry name" value="MFS_dom"/>
</dbReference>
<dbReference type="CDD" id="cd17321">
    <property type="entry name" value="MFS_MMR_MDR_like"/>
    <property type="match status" value="1"/>
</dbReference>
<dbReference type="InterPro" id="IPR036259">
    <property type="entry name" value="MFS_trans_sf"/>
</dbReference>
<dbReference type="PROSITE" id="PS50850">
    <property type="entry name" value="MFS"/>
    <property type="match status" value="1"/>
</dbReference>
<reference evidence="10 11" key="1">
    <citation type="journal article" date="2019" name="Int. J. Syst. Evol. Microbiol.">
        <title>The Global Catalogue of Microorganisms (GCM) 10K type strain sequencing project: providing services to taxonomists for standard genome sequencing and annotation.</title>
        <authorList>
            <consortium name="The Broad Institute Genomics Platform"/>
            <consortium name="The Broad Institute Genome Sequencing Center for Infectious Disease"/>
            <person name="Wu L."/>
            <person name="Ma J."/>
        </authorList>
    </citation>
    <scope>NUCLEOTIDE SEQUENCE [LARGE SCALE GENOMIC DNA]</scope>
    <source>
        <strain evidence="10 11">JCM 14303</strain>
    </source>
</reference>
<comment type="caution">
    <text evidence="10">The sequence shown here is derived from an EMBL/GenBank/DDBJ whole genome shotgun (WGS) entry which is preliminary data.</text>
</comment>
<feature type="transmembrane region" description="Helical" evidence="8">
    <location>
        <begin position="32"/>
        <end position="55"/>
    </location>
</feature>
<feature type="transmembrane region" description="Helical" evidence="8">
    <location>
        <begin position="483"/>
        <end position="504"/>
    </location>
</feature>
<feature type="transmembrane region" description="Helical" evidence="8">
    <location>
        <begin position="99"/>
        <end position="116"/>
    </location>
</feature>
<dbReference type="PANTHER" id="PTHR42718:SF46">
    <property type="entry name" value="BLR6921 PROTEIN"/>
    <property type="match status" value="1"/>
</dbReference>
<keyword evidence="2" id="KW-0813">Transport</keyword>
<feature type="region of interest" description="Disordered" evidence="7">
    <location>
        <begin position="1"/>
        <end position="20"/>
    </location>
</feature>
<keyword evidence="6 8" id="KW-0472">Membrane</keyword>
<organism evidence="10 11">
    <name type="scientific">Kribbella lupini</name>
    <dbReference type="NCBI Taxonomy" id="291602"/>
    <lineage>
        <taxon>Bacteria</taxon>
        <taxon>Bacillati</taxon>
        <taxon>Actinomycetota</taxon>
        <taxon>Actinomycetes</taxon>
        <taxon>Propionibacteriales</taxon>
        <taxon>Kribbellaceae</taxon>
        <taxon>Kribbella</taxon>
    </lineage>
</organism>
<evidence type="ECO:0000313" key="11">
    <source>
        <dbReference type="Proteomes" id="UP001500363"/>
    </source>
</evidence>
<proteinExistence type="predicted"/>
<dbReference type="Proteomes" id="UP001500363">
    <property type="component" value="Unassembled WGS sequence"/>
</dbReference>
<keyword evidence="4 8" id="KW-0812">Transmembrane</keyword>
<feature type="transmembrane region" description="Helical" evidence="8">
    <location>
        <begin position="187"/>
        <end position="207"/>
    </location>
</feature>
<comment type="subcellular location">
    <subcellularLocation>
        <location evidence="1">Cell membrane</location>
        <topology evidence="1">Multi-pass membrane protein</topology>
    </subcellularLocation>
</comment>
<dbReference type="NCBIfam" id="TIGR00711">
    <property type="entry name" value="efflux_EmrB"/>
    <property type="match status" value="1"/>
</dbReference>
<feature type="transmembrane region" description="Helical" evidence="8">
    <location>
        <begin position="287"/>
        <end position="310"/>
    </location>
</feature>
<dbReference type="Pfam" id="PF07690">
    <property type="entry name" value="MFS_1"/>
    <property type="match status" value="1"/>
</dbReference>
<sequence>MSEDVVKADPPEGRPVDSVTEPAAHGHRNLGIALALISMAQLMVVLDGTIVNIALPHIQTDLGFTNASLPWVVNAYALAFGGLLLLGGRIGDILGRRKVFMFGVVLFGVASFVGGIAQNETILLASRILQGVAAAAASPNALALITTTFPAGKERNRAMAVYAAMSGAGAAVGLILGGALTEASWRWTFFINTPIGLIVAVLAIRYLGESARQQGKFDIPGAVTGTVGLTGLVYGLTHAAEKGWGDPVTLAFILGGLALIGIFLAIEARSKHALMPFRILADRTRGVSFFVMLIVGAAMFSMFYFLGIYIQNILGYSALKTGFAFLPFSFGIVVAAQIASTLIARIDPRWIAGAGAALAGVGMWGFSRLEVDSTYLTHVMPFILLLSFGMGLIFVPLTLTAVSGVANEDSGVGSAVLNTVQQIGGAVGLALLGTVSANAIKDKFAELAPGLQKAAESGQSPTQLKQLEGQFTAVATTHGFTRAFTVSAFIILGAALITLLGLSVKAKDLANDGKPGGVHIG</sequence>
<evidence type="ECO:0000259" key="9">
    <source>
        <dbReference type="PROSITE" id="PS50850"/>
    </source>
</evidence>
<feature type="transmembrane region" description="Helical" evidence="8">
    <location>
        <begin position="248"/>
        <end position="266"/>
    </location>
</feature>
<keyword evidence="11" id="KW-1185">Reference proteome</keyword>
<dbReference type="RefSeq" id="WP_344181983.1">
    <property type="nucleotide sequence ID" value="NZ_BAAANC010000004.1"/>
</dbReference>
<feature type="transmembrane region" description="Helical" evidence="8">
    <location>
        <begin position="322"/>
        <end position="343"/>
    </location>
</feature>
<feature type="domain" description="Major facilitator superfamily (MFS) profile" evidence="9">
    <location>
        <begin position="33"/>
        <end position="505"/>
    </location>
</feature>
<keyword evidence="5 8" id="KW-1133">Transmembrane helix</keyword>
<evidence type="ECO:0000256" key="8">
    <source>
        <dbReference type="SAM" id="Phobius"/>
    </source>
</evidence>
<name>A0ABN2CAU1_9ACTN</name>
<dbReference type="PANTHER" id="PTHR42718">
    <property type="entry name" value="MAJOR FACILITATOR SUPERFAMILY MULTIDRUG TRANSPORTER MFSC"/>
    <property type="match status" value="1"/>
</dbReference>
<evidence type="ECO:0000256" key="7">
    <source>
        <dbReference type="SAM" id="MobiDB-lite"/>
    </source>
</evidence>
<evidence type="ECO:0000256" key="1">
    <source>
        <dbReference type="ARBA" id="ARBA00004651"/>
    </source>
</evidence>